<dbReference type="EMBL" id="QGDV01000024">
    <property type="protein sequence ID" value="PWJ60826.1"/>
    <property type="molecule type" value="Genomic_DNA"/>
</dbReference>
<name>A0ABX5L836_9MICO</name>
<gene>
    <name evidence="1" type="ORF">B0H03_12425</name>
</gene>
<dbReference type="Proteomes" id="UP000245674">
    <property type="component" value="Unassembled WGS sequence"/>
</dbReference>
<proteinExistence type="predicted"/>
<evidence type="ECO:0000313" key="2">
    <source>
        <dbReference type="Proteomes" id="UP000245674"/>
    </source>
</evidence>
<sequence length="35" mass="3745">MTCNLLYCTSERLVAFGVFESFSTVAPMDLTVAAG</sequence>
<evidence type="ECO:0000313" key="1">
    <source>
        <dbReference type="EMBL" id="PWJ60826.1"/>
    </source>
</evidence>
<accession>A0ABX5L836</accession>
<reference evidence="1 2" key="1">
    <citation type="submission" date="2018-03" db="EMBL/GenBank/DDBJ databases">
        <title>Genomic Encyclopedia of Type Strains, Phase III (KMG-III): the genomes of soil and plant-associated and newly described type strains.</title>
        <authorList>
            <person name="Whitman W."/>
        </authorList>
    </citation>
    <scope>NUCLEOTIDE SEQUENCE [LARGE SCALE GENOMIC DNA]</scope>
    <source>
        <strain evidence="1 2">VKM Ac-1602</strain>
    </source>
</reference>
<comment type="caution">
    <text evidence="1">The sequence shown here is derived from an EMBL/GenBank/DDBJ whole genome shotgun (WGS) entry which is preliminary data.</text>
</comment>
<organism evidence="1 2">
    <name type="scientific">Rathayibacter iranicus NCPPB 2253 = VKM Ac-1602</name>
    <dbReference type="NCBI Taxonomy" id="1328868"/>
    <lineage>
        <taxon>Bacteria</taxon>
        <taxon>Bacillati</taxon>
        <taxon>Actinomycetota</taxon>
        <taxon>Actinomycetes</taxon>
        <taxon>Micrococcales</taxon>
        <taxon>Microbacteriaceae</taxon>
        <taxon>Rathayibacter</taxon>
    </lineage>
</organism>
<keyword evidence="2" id="KW-1185">Reference proteome</keyword>
<protein>
    <submittedName>
        <fullName evidence="1">Uncharacterized protein</fullName>
    </submittedName>
</protein>